<dbReference type="KEGG" id="bgm:CAL15_00495"/>
<protein>
    <submittedName>
        <fullName evidence="5">3-hydroxybutyryl-CoA dehydrogenase</fullName>
    </submittedName>
</protein>
<dbReference type="InterPro" id="IPR006176">
    <property type="entry name" value="3-OHacyl-CoA_DH_NAD-bd"/>
</dbReference>
<dbReference type="PANTHER" id="PTHR48075:SF5">
    <property type="entry name" value="3-HYDROXYBUTYRYL-COA DEHYDROGENASE"/>
    <property type="match status" value="1"/>
</dbReference>
<gene>
    <name evidence="5" type="ORF">CAL15_00495</name>
</gene>
<dbReference type="SUPFAM" id="SSF51735">
    <property type="entry name" value="NAD(P)-binding Rossmann-fold domains"/>
    <property type="match status" value="1"/>
</dbReference>
<evidence type="ECO:0000259" key="3">
    <source>
        <dbReference type="Pfam" id="PF00725"/>
    </source>
</evidence>
<dbReference type="InterPro" id="IPR006108">
    <property type="entry name" value="3HC_DH_C"/>
</dbReference>
<dbReference type="InterPro" id="IPR036291">
    <property type="entry name" value="NAD(P)-bd_dom_sf"/>
</dbReference>
<dbReference type="FunFam" id="3.40.50.720:FF:000009">
    <property type="entry name" value="Fatty oxidation complex, alpha subunit"/>
    <property type="match status" value="1"/>
</dbReference>
<dbReference type="InterPro" id="IPR013328">
    <property type="entry name" value="6PGD_dom2"/>
</dbReference>
<sequence>MTNIKTVGVVGCGTMGTGIAIVVARAGFKLRVYDTRADLLEQGRKQAAAFLRKSVERGKLAPGQDEAILANWHVSDSLESLADCDIVIEAVFEDIRVKHELFGKLDRICGPHTLFASNTSTLSITEIAGGSGRDGNVVGMHFCLPAQLMKLVEMSPGLSTTEDTLRQAWAFCEALGQKPVLTRDTPGFILNYFLVPWHNDVINLVDQGVAEPADIDTAVKTALGYPLGPLELLDMVGMDTQKLLCEALHGSTHEPRAACPPLVKRMIGARRLGRKSGAGFHRYDSDKIFGA</sequence>
<dbReference type="GO" id="GO:0070403">
    <property type="term" value="F:NAD+ binding"/>
    <property type="evidence" value="ECO:0007669"/>
    <property type="project" value="InterPro"/>
</dbReference>
<dbReference type="Gene3D" id="3.40.50.720">
    <property type="entry name" value="NAD(P)-binding Rossmann-like Domain"/>
    <property type="match status" value="1"/>
</dbReference>
<organism evidence="5 6">
    <name type="scientific">Bordetella genomosp. 13</name>
    <dbReference type="NCBI Taxonomy" id="463040"/>
    <lineage>
        <taxon>Bacteria</taxon>
        <taxon>Pseudomonadati</taxon>
        <taxon>Pseudomonadota</taxon>
        <taxon>Betaproteobacteria</taxon>
        <taxon>Burkholderiales</taxon>
        <taxon>Alcaligenaceae</taxon>
        <taxon>Bordetella</taxon>
    </lineage>
</organism>
<accession>A0A1W6Z6I2</accession>
<feature type="site" description="Important for catalytic activity" evidence="2">
    <location>
        <position position="141"/>
    </location>
</feature>
<keyword evidence="1" id="KW-0560">Oxidoreductase</keyword>
<dbReference type="Proteomes" id="UP000194161">
    <property type="component" value="Chromosome"/>
</dbReference>
<dbReference type="GO" id="GO:0008691">
    <property type="term" value="F:3-hydroxybutyryl-CoA dehydrogenase activity"/>
    <property type="evidence" value="ECO:0007669"/>
    <property type="project" value="TreeGrafter"/>
</dbReference>
<evidence type="ECO:0000313" key="5">
    <source>
        <dbReference type="EMBL" id="ARP92988.1"/>
    </source>
</evidence>
<dbReference type="PANTHER" id="PTHR48075">
    <property type="entry name" value="3-HYDROXYACYL-COA DEHYDROGENASE FAMILY PROTEIN"/>
    <property type="match status" value="1"/>
</dbReference>
<dbReference type="STRING" id="463040.CAL15_00495"/>
<dbReference type="RefSeq" id="WP_086076827.1">
    <property type="nucleotide sequence ID" value="NZ_CP021111.1"/>
</dbReference>
<reference evidence="5 6" key="1">
    <citation type="submission" date="2017-05" db="EMBL/GenBank/DDBJ databases">
        <title>Complete and WGS of Bordetella genogroups.</title>
        <authorList>
            <person name="Spilker T."/>
            <person name="LiPuma J."/>
        </authorList>
    </citation>
    <scope>NUCLEOTIDE SEQUENCE [LARGE SCALE GENOMIC DNA]</scope>
    <source>
        <strain evidence="5 6">AU7206</strain>
    </source>
</reference>
<evidence type="ECO:0000256" key="1">
    <source>
        <dbReference type="ARBA" id="ARBA00023002"/>
    </source>
</evidence>
<dbReference type="GO" id="GO:0006635">
    <property type="term" value="P:fatty acid beta-oxidation"/>
    <property type="evidence" value="ECO:0007669"/>
    <property type="project" value="TreeGrafter"/>
</dbReference>
<feature type="domain" description="3-hydroxyacyl-CoA dehydrogenase NAD binding" evidence="4">
    <location>
        <begin position="6"/>
        <end position="184"/>
    </location>
</feature>
<dbReference type="AlphaFoldDB" id="A0A1W6Z6I2"/>
<dbReference type="Gene3D" id="1.10.1040.10">
    <property type="entry name" value="N-(1-d-carboxylethyl)-l-norvaline Dehydrogenase, domain 2"/>
    <property type="match status" value="1"/>
</dbReference>
<dbReference type="InterPro" id="IPR008927">
    <property type="entry name" value="6-PGluconate_DH-like_C_sf"/>
</dbReference>
<dbReference type="EMBL" id="CP021111">
    <property type="protein sequence ID" value="ARP92988.1"/>
    <property type="molecule type" value="Genomic_DNA"/>
</dbReference>
<evidence type="ECO:0000256" key="2">
    <source>
        <dbReference type="PIRSR" id="PIRSR000105-1"/>
    </source>
</evidence>
<feature type="domain" description="3-hydroxyacyl-CoA dehydrogenase C-terminal" evidence="3">
    <location>
        <begin position="187"/>
        <end position="283"/>
    </location>
</feature>
<evidence type="ECO:0000259" key="4">
    <source>
        <dbReference type="Pfam" id="PF02737"/>
    </source>
</evidence>
<evidence type="ECO:0000313" key="6">
    <source>
        <dbReference type="Proteomes" id="UP000194161"/>
    </source>
</evidence>
<proteinExistence type="predicted"/>
<name>A0A1W6Z6I2_9BORD</name>
<dbReference type="PIRSF" id="PIRSF000105">
    <property type="entry name" value="HCDH"/>
    <property type="match status" value="1"/>
</dbReference>
<keyword evidence="6" id="KW-1185">Reference proteome</keyword>
<dbReference type="InterPro" id="IPR022694">
    <property type="entry name" value="3-OHacyl-CoA_DH"/>
</dbReference>
<dbReference type="OrthoDB" id="5287258at2"/>
<dbReference type="Pfam" id="PF00725">
    <property type="entry name" value="3HCDH"/>
    <property type="match status" value="1"/>
</dbReference>
<dbReference type="SUPFAM" id="SSF48179">
    <property type="entry name" value="6-phosphogluconate dehydrogenase C-terminal domain-like"/>
    <property type="match status" value="1"/>
</dbReference>
<dbReference type="Pfam" id="PF02737">
    <property type="entry name" value="3HCDH_N"/>
    <property type="match status" value="1"/>
</dbReference>